<evidence type="ECO:0000313" key="3">
    <source>
        <dbReference type="Proteomes" id="UP000252081"/>
    </source>
</evidence>
<sequence length="157" mass="16866">MKNVKNILKIFIIMSVFFTLASCKKDKNEDGASGAVAGKFDYQNNSNNINSGDYRGGNGDGAWLYFLTPDFNSVQIRFKNLGNYVIPIGSFTYKNGAPYNTATNFAGGAVTVNNVSDEINGGTVVIAKDGDKYTITFDATTAKGPLKGSYTGTLKKI</sequence>
<organism evidence="2 3">
    <name type="scientific">Pedobacter miscanthi</name>
    <dbReference type="NCBI Taxonomy" id="2259170"/>
    <lineage>
        <taxon>Bacteria</taxon>
        <taxon>Pseudomonadati</taxon>
        <taxon>Bacteroidota</taxon>
        <taxon>Sphingobacteriia</taxon>
        <taxon>Sphingobacteriales</taxon>
        <taxon>Sphingobacteriaceae</taxon>
        <taxon>Pedobacter</taxon>
    </lineage>
</organism>
<keyword evidence="1" id="KW-0732">Signal</keyword>
<dbReference type="OrthoDB" id="768819at2"/>
<dbReference type="RefSeq" id="WP_113949249.1">
    <property type="nucleotide sequence ID" value="NZ_QNQU01000010.1"/>
</dbReference>
<dbReference type="Proteomes" id="UP000252081">
    <property type="component" value="Unassembled WGS sequence"/>
</dbReference>
<keyword evidence="3" id="KW-1185">Reference proteome</keyword>
<proteinExistence type="predicted"/>
<evidence type="ECO:0000256" key="1">
    <source>
        <dbReference type="SAM" id="SignalP"/>
    </source>
</evidence>
<accession>A0A366KYJ6</accession>
<name>A0A366KYJ6_9SPHI</name>
<feature type="signal peptide" evidence="1">
    <location>
        <begin position="1"/>
        <end position="21"/>
    </location>
</feature>
<feature type="chain" id="PRO_5016638066" description="CHRD domain-containing protein" evidence="1">
    <location>
        <begin position="22"/>
        <end position="157"/>
    </location>
</feature>
<gene>
    <name evidence="2" type="ORF">DRW42_12945</name>
</gene>
<dbReference type="EMBL" id="QNQU01000010">
    <property type="protein sequence ID" value="RBQ06686.1"/>
    <property type="molecule type" value="Genomic_DNA"/>
</dbReference>
<evidence type="ECO:0008006" key="4">
    <source>
        <dbReference type="Google" id="ProtNLM"/>
    </source>
</evidence>
<dbReference type="AlphaFoldDB" id="A0A366KYJ6"/>
<protein>
    <recommendedName>
        <fullName evidence="4">CHRD domain-containing protein</fullName>
    </recommendedName>
</protein>
<dbReference type="PROSITE" id="PS51257">
    <property type="entry name" value="PROKAR_LIPOPROTEIN"/>
    <property type="match status" value="1"/>
</dbReference>
<evidence type="ECO:0000313" key="2">
    <source>
        <dbReference type="EMBL" id="RBQ06686.1"/>
    </source>
</evidence>
<reference evidence="2 3" key="1">
    <citation type="submission" date="2018-07" db="EMBL/GenBank/DDBJ databases">
        <title>A draft genome of a endophytic bacteria, a new species of Pedobacter.</title>
        <authorList>
            <person name="Zhang Z.D."/>
            <person name="Chen Z.J."/>
        </authorList>
    </citation>
    <scope>NUCLEOTIDE SEQUENCE [LARGE SCALE GENOMIC DNA]</scope>
    <source>
        <strain evidence="2 3">RS10</strain>
    </source>
</reference>
<comment type="caution">
    <text evidence="2">The sequence shown here is derived from an EMBL/GenBank/DDBJ whole genome shotgun (WGS) entry which is preliminary data.</text>
</comment>